<evidence type="ECO:0000256" key="2">
    <source>
        <dbReference type="ARBA" id="ARBA00022840"/>
    </source>
</evidence>
<proteinExistence type="predicted"/>
<keyword evidence="5" id="KW-1185">Reference proteome</keyword>
<dbReference type="EMBL" id="LSMT01000321">
    <property type="protein sequence ID" value="PFX20341.1"/>
    <property type="molecule type" value="Genomic_DNA"/>
</dbReference>
<dbReference type="Pfam" id="PF18738">
    <property type="entry name" value="HEPN_DZIP3"/>
    <property type="match status" value="1"/>
</dbReference>
<evidence type="ECO:0000313" key="5">
    <source>
        <dbReference type="Proteomes" id="UP000225706"/>
    </source>
</evidence>
<dbReference type="OrthoDB" id="120976at2759"/>
<evidence type="ECO:0000313" key="4">
    <source>
        <dbReference type="EMBL" id="PFX20341.1"/>
    </source>
</evidence>
<name>A0A2B4RRW7_STYPI</name>
<dbReference type="InterPro" id="IPR007111">
    <property type="entry name" value="NACHT_NTPase"/>
</dbReference>
<dbReference type="GO" id="GO:0005524">
    <property type="term" value="F:ATP binding"/>
    <property type="evidence" value="ECO:0007669"/>
    <property type="project" value="UniProtKB-KW"/>
</dbReference>
<keyword evidence="1" id="KW-0547">Nucleotide-binding</keyword>
<feature type="domain" description="NACHT" evidence="3">
    <location>
        <begin position="211"/>
        <end position="331"/>
    </location>
</feature>
<dbReference type="Gene3D" id="3.40.50.300">
    <property type="entry name" value="P-loop containing nucleotide triphosphate hydrolases"/>
    <property type="match status" value="1"/>
</dbReference>
<dbReference type="PANTHER" id="PTHR46312:SF2">
    <property type="entry name" value="NUCLEOTIDE-BINDING OLIGOMERIZATION DOMAIN-CONTAINING PROTEIN 2-LIKE"/>
    <property type="match status" value="1"/>
</dbReference>
<dbReference type="SUPFAM" id="SSF52047">
    <property type="entry name" value="RNI-like"/>
    <property type="match status" value="1"/>
</dbReference>
<dbReference type="InterPro" id="IPR032675">
    <property type="entry name" value="LRR_dom_sf"/>
</dbReference>
<dbReference type="AlphaFoldDB" id="A0A2B4RRW7"/>
<dbReference type="PANTHER" id="PTHR46312">
    <property type="entry name" value="NACHT DOMAIN-CONTAINING PROTEIN"/>
    <property type="match status" value="1"/>
</dbReference>
<organism evidence="4 5">
    <name type="scientific">Stylophora pistillata</name>
    <name type="common">Smooth cauliflower coral</name>
    <dbReference type="NCBI Taxonomy" id="50429"/>
    <lineage>
        <taxon>Eukaryota</taxon>
        <taxon>Metazoa</taxon>
        <taxon>Cnidaria</taxon>
        <taxon>Anthozoa</taxon>
        <taxon>Hexacorallia</taxon>
        <taxon>Scleractinia</taxon>
        <taxon>Astrocoeniina</taxon>
        <taxon>Pocilloporidae</taxon>
        <taxon>Stylophora</taxon>
    </lineage>
</organism>
<accession>A0A2B4RRW7</accession>
<dbReference type="SUPFAM" id="SSF52540">
    <property type="entry name" value="P-loop containing nucleoside triphosphate hydrolases"/>
    <property type="match status" value="1"/>
</dbReference>
<dbReference type="Gene3D" id="3.80.10.10">
    <property type="entry name" value="Ribonuclease Inhibitor"/>
    <property type="match status" value="1"/>
</dbReference>
<evidence type="ECO:0000259" key="3">
    <source>
        <dbReference type="PROSITE" id="PS50837"/>
    </source>
</evidence>
<comment type="caution">
    <text evidence="4">The sequence shown here is derived from an EMBL/GenBank/DDBJ whole genome shotgun (WGS) entry which is preliminary data.</text>
</comment>
<keyword evidence="2" id="KW-0067">ATP-binding</keyword>
<dbReference type="Pfam" id="PF05729">
    <property type="entry name" value="NACHT"/>
    <property type="match status" value="1"/>
</dbReference>
<protein>
    <submittedName>
        <fullName evidence="4">Protein NLRC5</fullName>
    </submittedName>
</protein>
<dbReference type="PROSITE" id="PS50837">
    <property type="entry name" value="NACHT"/>
    <property type="match status" value="1"/>
</dbReference>
<reference evidence="5" key="1">
    <citation type="journal article" date="2017" name="bioRxiv">
        <title>Comparative analysis of the genomes of Stylophora pistillata and Acropora digitifera provides evidence for extensive differences between species of corals.</title>
        <authorList>
            <person name="Voolstra C.R."/>
            <person name="Li Y."/>
            <person name="Liew Y.J."/>
            <person name="Baumgarten S."/>
            <person name="Zoccola D."/>
            <person name="Flot J.-F."/>
            <person name="Tambutte S."/>
            <person name="Allemand D."/>
            <person name="Aranda M."/>
        </authorList>
    </citation>
    <scope>NUCLEOTIDE SEQUENCE [LARGE SCALE GENOMIC DNA]</scope>
</reference>
<gene>
    <name evidence="4" type="primary">Nlrc5</name>
    <name evidence="4" type="ORF">AWC38_SpisGene15209</name>
</gene>
<dbReference type="InterPro" id="IPR027417">
    <property type="entry name" value="P-loop_NTPase"/>
</dbReference>
<evidence type="ECO:0000256" key="1">
    <source>
        <dbReference type="ARBA" id="ARBA00022741"/>
    </source>
</evidence>
<dbReference type="Proteomes" id="UP000225706">
    <property type="component" value="Unassembled WGS sequence"/>
</dbReference>
<sequence length="966" mass="111246">MVLLRNICMLLRPATGWDVLPKLADTSLEADIARVKYYRNTVYAHVSVASIDDASFIRYWQEIRDTLVRLAGASSNYGGTIDRLANESMDPEKEKLYQELFKEWRNEEESVKGKLDEIDRKLSDLTNSENKMRLAIPFDLKQYQKQLNSFYRTICKVKLIPWKPSSAVYINEIYTKLSWQREERRPSEVSQVDLEDYTDMFKSCGPFDEPNRILVFGPPGIGKTTFAKRVVFDWLRRVKKILKKFELVLLIKLRDVCELHTLPDILTAARLLPADGTISVESLYEYIQENQEKVLLVVDGYDEYFCPGYSPVRALWEGSLLRSCSVIVTTRLEEAEELMESSHVGCQINGFVSGIQLRKFARKFLKDEEDVARFERHLEEKGLRNVAEIPLLLVMLCLLWKEEGHKGHLKSRASIYIHFIQMLLGHMTAKEAYAKKFREVDDYKEDLLKLGKLAFDALNQGSLFIHHSELLDDILTKELIDMGLFQSLNVSSLKPEKKVFFIHKSVQEFLAAWYVKDELATSRNKSPSCLTEDESSEKVVKMIEVFKFVNELSGEASSIVLKHLETVAKKERLTENIPSETPSFEDFSEKQRHFLALCSHSYFCLSVEKRKDLYSMYLSCTGGFLLIDSDQLHITASEHLLKCSQPPNYVFFTDSKHPDRDYRDLITVLEDLSGILVSSSGEETASMFLKKYNPQTVEQFFLKRENNSFMYLYFSRICKRYDHTLPIEMIQDVTQSPASDQTKTISFGDRSNGPNNTALRLTENTDSSPVPPRHCLSLASEISIDCLKEQEMKMLIEALPYVISPRVITLNVPVGKLYDAPTLETLVYHLNFTNRLDTLGLCRFNITAGPAPAIAKSFQRAPNLRELYLSHNPLRDGLNTLMEHIHLVPHLETLRLGGVKMSKEQVEDLTRVVRKSKITSLGSCYHEEKGNPKPECEWPTDDFWKGKWWYKSEDELETGTEDEFEP</sequence>
<dbReference type="InterPro" id="IPR041249">
    <property type="entry name" value="HEPN_DZIP3"/>
</dbReference>